<proteinExistence type="predicted"/>
<accession>A0A1M7P3H8</accession>
<dbReference type="Proteomes" id="UP000183983">
    <property type="component" value="Unassembled WGS sequence"/>
</dbReference>
<dbReference type="InterPro" id="IPR025391">
    <property type="entry name" value="DUF4123"/>
</dbReference>
<name>A0A1M7P3H8_9PSED</name>
<sequence length="294" mass="33715">MPEFETGPLDLPWSKNAYLLLNAANVPDLKRRIFEWEVSQACTMLFLQTRFSELLERSPALIQIQGPHDPILARFLAHAREEWGLLLFSPADRKTLVRHLRWLMFVEKPTGQTCYLNLSDASVANALFSLHPAHIDNRIFGPIDQVYAADKMTEQWRSHTRIGEAAPVDVNAVYRLNTKQVEALGDAVFRLTVTHLDQHLRRFFPDYLADAPLRIRYQQVHALASSAYEKGFKSEVDTFHYANVMCFLATEPDDAHPDIRKLLLDTSELTPSQRIEKANWLVVLHARQQEGTAQ</sequence>
<dbReference type="AlphaFoldDB" id="A0A1M7P3H8"/>
<protein>
    <recommendedName>
        <fullName evidence="1">DUF4123 domain-containing protein</fullName>
    </recommendedName>
</protein>
<evidence type="ECO:0000259" key="1">
    <source>
        <dbReference type="Pfam" id="PF13503"/>
    </source>
</evidence>
<dbReference type="EMBL" id="FRDA01000008">
    <property type="protein sequence ID" value="SHN11139.1"/>
    <property type="molecule type" value="Genomic_DNA"/>
</dbReference>
<dbReference type="OrthoDB" id="6353266at2"/>
<dbReference type="STRING" id="1190415.SAMN05216593_10828"/>
<reference evidence="2 3" key="1">
    <citation type="submission" date="2016-11" db="EMBL/GenBank/DDBJ databases">
        <authorList>
            <person name="Jaros S."/>
            <person name="Januszkiewicz K."/>
            <person name="Wedrychowicz H."/>
        </authorList>
    </citation>
    <scope>NUCLEOTIDE SEQUENCE [LARGE SCALE GENOMIC DNA]</scope>
    <source>
        <strain evidence="2 3">LMG 26898</strain>
    </source>
</reference>
<feature type="domain" description="DUF4123" evidence="1">
    <location>
        <begin position="18"/>
        <end position="129"/>
    </location>
</feature>
<organism evidence="2 3">
    <name type="scientific">Pseudomonas asturiensis</name>
    <dbReference type="NCBI Taxonomy" id="1190415"/>
    <lineage>
        <taxon>Bacteria</taxon>
        <taxon>Pseudomonadati</taxon>
        <taxon>Pseudomonadota</taxon>
        <taxon>Gammaproteobacteria</taxon>
        <taxon>Pseudomonadales</taxon>
        <taxon>Pseudomonadaceae</taxon>
        <taxon>Pseudomonas</taxon>
    </lineage>
</organism>
<evidence type="ECO:0000313" key="2">
    <source>
        <dbReference type="EMBL" id="SHN11139.1"/>
    </source>
</evidence>
<evidence type="ECO:0000313" key="3">
    <source>
        <dbReference type="Proteomes" id="UP000183983"/>
    </source>
</evidence>
<dbReference type="Pfam" id="PF13503">
    <property type="entry name" value="DUF4123"/>
    <property type="match status" value="1"/>
</dbReference>
<dbReference type="RefSeq" id="WP_073168216.1">
    <property type="nucleotide sequence ID" value="NZ_FRDA01000008.1"/>
</dbReference>
<gene>
    <name evidence="2" type="ORF">SAMN05216593_10828</name>
</gene>